<dbReference type="InterPro" id="IPR010994">
    <property type="entry name" value="RuvA_2-like"/>
</dbReference>
<dbReference type="GO" id="GO:0016787">
    <property type="term" value="F:hydrolase activity"/>
    <property type="evidence" value="ECO:0007669"/>
    <property type="project" value="UniProtKB-KW"/>
</dbReference>
<dbReference type="GO" id="GO:0003678">
    <property type="term" value="F:DNA helicase activity"/>
    <property type="evidence" value="ECO:0007669"/>
    <property type="project" value="UniProtKB-EC"/>
</dbReference>
<accession>A0ABW1KSN6</accession>
<evidence type="ECO:0000256" key="4">
    <source>
        <dbReference type="ARBA" id="ARBA00023172"/>
    </source>
</evidence>
<dbReference type="NCBIfam" id="TIGR00084">
    <property type="entry name" value="ruvA"/>
    <property type="match status" value="1"/>
</dbReference>
<keyword evidence="10" id="KW-1185">Reference proteome</keyword>
<evidence type="ECO:0000256" key="2">
    <source>
        <dbReference type="ARBA" id="ARBA00022763"/>
    </source>
</evidence>
<evidence type="ECO:0000259" key="8">
    <source>
        <dbReference type="Pfam" id="PF07499"/>
    </source>
</evidence>
<comment type="domain">
    <text evidence="6">Has three domains with a flexible linker between the domains II and III and assumes an 'L' shape. Domain III is highly mobile and contacts RuvB.</text>
</comment>
<dbReference type="Pfam" id="PF14520">
    <property type="entry name" value="HHH_5"/>
    <property type="match status" value="1"/>
</dbReference>
<keyword evidence="2 6" id="KW-0227">DNA damage</keyword>
<comment type="similarity">
    <text evidence="6">Belongs to the RuvA family.</text>
</comment>
<keyword evidence="3 6" id="KW-0238">DNA-binding</keyword>
<evidence type="ECO:0000256" key="3">
    <source>
        <dbReference type="ARBA" id="ARBA00023125"/>
    </source>
</evidence>
<dbReference type="InterPro" id="IPR012340">
    <property type="entry name" value="NA-bd_OB-fold"/>
</dbReference>
<keyword evidence="5 6" id="KW-0234">DNA repair</keyword>
<evidence type="ECO:0000256" key="5">
    <source>
        <dbReference type="ARBA" id="ARBA00023204"/>
    </source>
</evidence>
<dbReference type="SUPFAM" id="SSF46929">
    <property type="entry name" value="DNA helicase RuvA subunit, C-terminal domain"/>
    <property type="match status" value="1"/>
</dbReference>
<evidence type="ECO:0000313" key="10">
    <source>
        <dbReference type="Proteomes" id="UP001596116"/>
    </source>
</evidence>
<gene>
    <name evidence="6 9" type="primary">ruvA</name>
    <name evidence="9" type="ORF">ACFMB1_02675</name>
</gene>
<dbReference type="HAMAP" id="MF_00031">
    <property type="entry name" value="DNA_HJ_migration_RuvA"/>
    <property type="match status" value="1"/>
</dbReference>
<dbReference type="InterPro" id="IPR013849">
    <property type="entry name" value="DNA_helicase_Holl-junc_RuvA_I"/>
</dbReference>
<comment type="function">
    <text evidence="6">The RuvA-RuvB-RuvC complex processes Holliday junction (HJ) DNA during genetic recombination and DNA repair, while the RuvA-RuvB complex plays an important role in the rescue of blocked DNA replication forks via replication fork reversal (RFR). RuvA specifically binds to HJ cruciform DNA, conferring on it an open structure. The RuvB hexamer acts as an ATP-dependent pump, pulling dsDNA into and through the RuvAB complex. HJ branch migration allows RuvC to scan DNA until it finds its consensus sequence, where it cleaves and resolves the cruciform DNA.</text>
</comment>
<keyword evidence="4 6" id="KW-0233">DNA recombination</keyword>
<organism evidence="9 10">
    <name type="scientific">Hyphococcus aureus</name>
    <dbReference type="NCBI Taxonomy" id="2666033"/>
    <lineage>
        <taxon>Bacteria</taxon>
        <taxon>Pseudomonadati</taxon>
        <taxon>Pseudomonadota</taxon>
        <taxon>Alphaproteobacteria</taxon>
        <taxon>Parvularculales</taxon>
        <taxon>Parvularculaceae</taxon>
        <taxon>Hyphococcus</taxon>
    </lineage>
</organism>
<feature type="region of interest" description="Domain III" evidence="6">
    <location>
        <begin position="160"/>
        <end position="210"/>
    </location>
</feature>
<dbReference type="Pfam" id="PF01330">
    <property type="entry name" value="RuvA_N"/>
    <property type="match status" value="1"/>
</dbReference>
<protein>
    <recommendedName>
        <fullName evidence="6">Holliday junction branch migration complex subunit RuvA</fullName>
    </recommendedName>
</protein>
<evidence type="ECO:0000313" key="9">
    <source>
        <dbReference type="EMBL" id="MFC6034429.1"/>
    </source>
</evidence>
<dbReference type="InterPro" id="IPR011114">
    <property type="entry name" value="RuvA_C"/>
</dbReference>
<dbReference type="Pfam" id="PF07499">
    <property type="entry name" value="RuvA_C"/>
    <property type="match status" value="1"/>
</dbReference>
<sequence>MIGRLKGVVISLAEETAIIDVNGVGYEIYAAPRVLQGLIPGDEATLSIETLVREDLIRLFGFPSENERQAFRLLQSVQGVGAKHALGLLQVLTPSELYDAVTAEDVTAVSRAHGVGKKLAQRIVTELQSKAGALAGASGEVITMAARKKVAAAAPSDPALSAKADAVSALANLGYDGVEARRAVARAAEGIHAPGVEALIKAALKELAAA</sequence>
<evidence type="ECO:0000259" key="7">
    <source>
        <dbReference type="Pfam" id="PF01330"/>
    </source>
</evidence>
<evidence type="ECO:0000256" key="1">
    <source>
        <dbReference type="ARBA" id="ARBA00022490"/>
    </source>
</evidence>
<dbReference type="Gene3D" id="1.10.150.20">
    <property type="entry name" value="5' to 3' exonuclease, C-terminal subdomain"/>
    <property type="match status" value="1"/>
</dbReference>
<comment type="subunit">
    <text evidence="6">Homotetramer. Forms an RuvA(8)-RuvB(12)-Holliday junction (HJ) complex. HJ DNA is sandwiched between 2 RuvA tetramers; dsDNA enters through RuvA and exits via RuvB. An RuvB hexamer assembles on each DNA strand where it exits the tetramer. Each RuvB hexamer is contacted by two RuvA subunits (via domain III) on 2 adjacent RuvB subunits; this complex drives branch migration. In the full resolvosome a probable DNA-RuvA(4)-RuvB(12)-RuvC(2) complex forms which resolves the HJ.</text>
</comment>
<dbReference type="Gene3D" id="2.40.50.140">
    <property type="entry name" value="Nucleic acid-binding proteins"/>
    <property type="match status" value="1"/>
</dbReference>
<dbReference type="InterPro" id="IPR000085">
    <property type="entry name" value="RuvA"/>
</dbReference>
<comment type="caution">
    <text evidence="6">Lacks conserved residue(s) required for the propagation of feature annotation.</text>
</comment>
<comment type="subcellular location">
    <subcellularLocation>
        <location evidence="6">Cytoplasm</location>
    </subcellularLocation>
</comment>
<keyword evidence="9" id="KW-0378">Hydrolase</keyword>
<feature type="domain" description="DNA helicase Holliday junction RuvA type" evidence="7">
    <location>
        <begin position="1"/>
        <end position="61"/>
    </location>
</feature>
<dbReference type="SUPFAM" id="SSF47781">
    <property type="entry name" value="RuvA domain 2-like"/>
    <property type="match status" value="1"/>
</dbReference>
<feature type="domain" description="Holliday junction DNA helicase RuvA C-terminal" evidence="8">
    <location>
        <begin position="162"/>
        <end position="207"/>
    </location>
</feature>
<dbReference type="EMBL" id="JBHPON010000001">
    <property type="protein sequence ID" value="MFC6034429.1"/>
    <property type="molecule type" value="Genomic_DNA"/>
</dbReference>
<dbReference type="Gene3D" id="1.10.8.10">
    <property type="entry name" value="DNA helicase RuvA subunit, C-terminal domain"/>
    <property type="match status" value="1"/>
</dbReference>
<evidence type="ECO:0000256" key="6">
    <source>
        <dbReference type="HAMAP-Rule" id="MF_00031"/>
    </source>
</evidence>
<reference evidence="9 10" key="1">
    <citation type="submission" date="2024-09" db="EMBL/GenBank/DDBJ databases">
        <authorList>
            <person name="Zhang Z.-H."/>
        </authorList>
    </citation>
    <scope>NUCLEOTIDE SEQUENCE [LARGE SCALE GENOMIC DNA]</scope>
    <source>
        <strain evidence="9 10">HHTR114</strain>
    </source>
</reference>
<dbReference type="InterPro" id="IPR036267">
    <property type="entry name" value="RuvA_C_sf"/>
</dbReference>
<dbReference type="RefSeq" id="WP_379880251.1">
    <property type="nucleotide sequence ID" value="NZ_JBHPON010000001.1"/>
</dbReference>
<proteinExistence type="inferred from homology"/>
<dbReference type="Proteomes" id="UP001596116">
    <property type="component" value="Unassembled WGS sequence"/>
</dbReference>
<keyword evidence="1 6" id="KW-0963">Cytoplasm</keyword>
<name>A0ABW1KSN6_9PROT</name>
<comment type="caution">
    <text evidence="9">The sequence shown here is derived from an EMBL/GenBank/DDBJ whole genome shotgun (WGS) entry which is preliminary data.</text>
</comment>
<dbReference type="SUPFAM" id="SSF50249">
    <property type="entry name" value="Nucleic acid-binding proteins"/>
    <property type="match status" value="1"/>
</dbReference>